<comment type="caution">
    <text evidence="3">The sequence shown here is derived from an EMBL/GenBank/DDBJ whole genome shotgun (WGS) entry which is preliminary data.</text>
</comment>
<sequence length="85" mass="10052">MKASDIETLLIKSVPLEKVRVEIDNSKYFKIIAVGKIFNKLNYIQKQQLIYKPLAKYILDNTIHAVSIKTYTPEEWRHNKELNNF</sequence>
<dbReference type="Proteomes" id="UP000296153">
    <property type="component" value="Unassembled WGS sequence"/>
</dbReference>
<accession>A0A2P5T042</accession>
<name>A0A2P5T042_9GAMM</name>
<dbReference type="Gene3D" id="3.30.300.90">
    <property type="entry name" value="BolA-like"/>
    <property type="match status" value="1"/>
</dbReference>
<reference evidence="3 4" key="1">
    <citation type="journal article" date="2018" name="Genome Biol. Evol.">
        <title>Cladogenesis and Genomic Streamlining in Extracellular Endosymbionts of Tropical Stink Bugs.</title>
        <authorList>
            <person name="Otero-Bravo A."/>
            <person name="Goffredi S."/>
            <person name="Sabree Z.L."/>
        </authorList>
    </citation>
    <scope>NUCLEOTIDE SEQUENCE [LARGE SCALE GENOMIC DNA]</scope>
    <source>
        <strain evidence="3 4">SoEE</strain>
    </source>
</reference>
<dbReference type="InterPro" id="IPR036065">
    <property type="entry name" value="BolA-like_sf"/>
</dbReference>
<dbReference type="InterPro" id="IPR002634">
    <property type="entry name" value="BolA"/>
</dbReference>
<dbReference type="Pfam" id="PF01722">
    <property type="entry name" value="BolA"/>
    <property type="match status" value="1"/>
</dbReference>
<dbReference type="SUPFAM" id="SSF82657">
    <property type="entry name" value="BolA-like"/>
    <property type="match status" value="1"/>
</dbReference>
<dbReference type="EMBL" id="PDKT01000002">
    <property type="protein sequence ID" value="PPI87920.1"/>
    <property type="molecule type" value="Genomic_DNA"/>
</dbReference>
<dbReference type="InterPro" id="IPR050961">
    <property type="entry name" value="BolA/IbaG_stress_morph_reg"/>
</dbReference>
<organism evidence="3 4">
    <name type="scientific">Candidatus Pantoea edessiphila</name>
    <dbReference type="NCBI Taxonomy" id="2044610"/>
    <lineage>
        <taxon>Bacteria</taxon>
        <taxon>Pseudomonadati</taxon>
        <taxon>Pseudomonadota</taxon>
        <taxon>Gammaproteobacteria</taxon>
        <taxon>Enterobacterales</taxon>
        <taxon>Erwiniaceae</taxon>
        <taxon>Pantoea</taxon>
    </lineage>
</organism>
<dbReference type="RefSeq" id="WP_136130949.1">
    <property type="nucleotide sequence ID" value="NZ_PDKT01000002.1"/>
</dbReference>
<evidence type="ECO:0008006" key="5">
    <source>
        <dbReference type="Google" id="ProtNLM"/>
    </source>
</evidence>
<dbReference type="PIRSF" id="PIRSF003113">
    <property type="entry name" value="BolA"/>
    <property type="match status" value="1"/>
</dbReference>
<dbReference type="PANTHER" id="PTHR46229:SF4">
    <property type="entry name" value="ACID STRESS PROTEIN IBAG"/>
    <property type="match status" value="1"/>
</dbReference>
<dbReference type="OrthoDB" id="9812890at2"/>
<evidence type="ECO:0000256" key="1">
    <source>
        <dbReference type="ARBA" id="ARBA00005578"/>
    </source>
</evidence>
<dbReference type="AlphaFoldDB" id="A0A2P5T042"/>
<comment type="similarity">
    <text evidence="1 2">Belongs to the BolA/IbaG family.</text>
</comment>
<evidence type="ECO:0000313" key="3">
    <source>
        <dbReference type="EMBL" id="PPI87920.1"/>
    </source>
</evidence>
<protein>
    <recommendedName>
        <fullName evidence="5">Cell division protein BolA</fullName>
    </recommendedName>
</protein>
<proteinExistence type="inferred from homology"/>
<evidence type="ECO:0000313" key="4">
    <source>
        <dbReference type="Proteomes" id="UP000296153"/>
    </source>
</evidence>
<dbReference type="PANTHER" id="PTHR46229">
    <property type="entry name" value="BOLA TRANSCRIPTION REGULATOR"/>
    <property type="match status" value="1"/>
</dbReference>
<gene>
    <name evidence="3" type="ORF">CRV12_01740</name>
</gene>
<evidence type="ECO:0000256" key="2">
    <source>
        <dbReference type="RuleBase" id="RU003860"/>
    </source>
</evidence>